<evidence type="ECO:0000313" key="1">
    <source>
        <dbReference type="EMBL" id="QHU10177.1"/>
    </source>
</evidence>
<sequence length="116" mass="13321">MYDIISKTGLLSLRNLMTYRIIGTTVTEKIGEHVLDMDFIMQLINNRHNLQCLSCITYDILSTSILIYVLSYHFSGEPTTIKKLEKVENLAKLRKLVGKTLWVILFVLTKNVENAT</sequence>
<reference evidence="1" key="1">
    <citation type="journal article" date="2020" name="Nature">
        <title>Giant virus diversity and host interactions through global metagenomics.</title>
        <authorList>
            <person name="Schulz F."/>
            <person name="Roux S."/>
            <person name="Paez-Espino D."/>
            <person name="Jungbluth S."/>
            <person name="Walsh D.A."/>
            <person name="Denef V.J."/>
            <person name="McMahon K.D."/>
            <person name="Konstantinidis K.T."/>
            <person name="Eloe-Fadrosh E.A."/>
            <person name="Kyrpides N.C."/>
            <person name="Woyke T."/>
        </authorList>
    </citation>
    <scope>NUCLEOTIDE SEQUENCE</scope>
    <source>
        <strain evidence="1">GVMAG-S-1101164-67</strain>
    </source>
</reference>
<organism evidence="1">
    <name type="scientific">viral metagenome</name>
    <dbReference type="NCBI Taxonomy" id="1070528"/>
    <lineage>
        <taxon>unclassified sequences</taxon>
        <taxon>metagenomes</taxon>
        <taxon>organismal metagenomes</taxon>
    </lineage>
</organism>
<accession>A0A6C0K0L1</accession>
<dbReference type="EMBL" id="MN740751">
    <property type="protein sequence ID" value="QHU10177.1"/>
    <property type="molecule type" value="Genomic_DNA"/>
</dbReference>
<protein>
    <submittedName>
        <fullName evidence="1">Uncharacterized protein</fullName>
    </submittedName>
</protein>
<proteinExistence type="predicted"/>
<dbReference type="AlphaFoldDB" id="A0A6C0K0L1"/>
<name>A0A6C0K0L1_9ZZZZ</name>